<organism evidence="1 2">
    <name type="scientific">Roseomonas gilardii</name>
    <dbReference type="NCBI Taxonomy" id="257708"/>
    <lineage>
        <taxon>Bacteria</taxon>
        <taxon>Pseudomonadati</taxon>
        <taxon>Pseudomonadota</taxon>
        <taxon>Alphaproteobacteria</taxon>
        <taxon>Acetobacterales</taxon>
        <taxon>Roseomonadaceae</taxon>
        <taxon>Roseomonas</taxon>
    </lineage>
</organism>
<gene>
    <name evidence="1" type="ORF">RGI145_23455</name>
</gene>
<dbReference type="KEGG" id="rgi:RGI145_23455"/>
<accession>A0A1L7ANG9</accession>
<reference evidence="1 2" key="1">
    <citation type="submission" date="2016-05" db="EMBL/GenBank/DDBJ databases">
        <title>Complete Genome and Methylome Analysis of Psychrotrophic Bacterial Isolates from Antarctic Lake Untersee.</title>
        <authorList>
            <person name="Fomenkov A."/>
            <person name="Akimov V.N."/>
            <person name="Vasilyeva L.V."/>
            <person name="Andersen D."/>
            <person name="Vincze T."/>
            <person name="Roberts R.J."/>
        </authorList>
    </citation>
    <scope>NUCLEOTIDE SEQUENCE [LARGE SCALE GENOMIC DNA]</scope>
    <source>
        <strain evidence="1 2">U14-5</strain>
        <plasmid evidence="2">Plasmid 1</plasmid>
    </source>
</reference>
<dbReference type="EMBL" id="CP015585">
    <property type="protein sequence ID" value="APT60289.1"/>
    <property type="molecule type" value="Genomic_DNA"/>
</dbReference>
<evidence type="ECO:0000313" key="2">
    <source>
        <dbReference type="Proteomes" id="UP000185494"/>
    </source>
</evidence>
<proteinExistence type="predicted"/>
<evidence type="ECO:0000313" key="1">
    <source>
        <dbReference type="EMBL" id="APT60289.1"/>
    </source>
</evidence>
<name>A0A1L7ANG9_9PROT</name>
<dbReference type="AlphaFoldDB" id="A0A1L7ANG9"/>
<keyword evidence="1" id="KW-0614">Plasmid</keyword>
<dbReference type="RefSeq" id="WP_075800988.1">
    <property type="nucleotide sequence ID" value="NZ_CP015585.1"/>
</dbReference>
<protein>
    <submittedName>
        <fullName evidence="1">Uncharacterized protein</fullName>
    </submittedName>
</protein>
<dbReference type="Proteomes" id="UP000185494">
    <property type="component" value="Chromosome 1"/>
</dbReference>
<sequence length="196" mass="22197">MPNPARPPRLLVLRPYLSHAGRDDAYAHVDALVMHTRDGPMPRRYGELRPLLWHEDGARPILHEGFRFTCQIDDRHAEPYALRYGYMPEHGEVFTTSDLARFGKPLAALRRGMARLVEQEGRSEDLGQILARLARVLRVDGIVLLAVREHGTFFEEDHRIRLTAEAPNYGEVIGDLAAVARELHLHCAKRVGRSAA</sequence>
<geneLocation type="plasmid" evidence="1 2">
    <name>1</name>
</geneLocation>